<dbReference type="InterPro" id="IPR036097">
    <property type="entry name" value="HisK_dim/P_sf"/>
</dbReference>
<dbReference type="FunFam" id="3.30.565.10:FF:000016">
    <property type="entry name" value="Chemotaxis protein CheA, putative"/>
    <property type="match status" value="1"/>
</dbReference>
<proteinExistence type="predicted"/>
<dbReference type="EC" id="2.7.13.3" evidence="2"/>
<dbReference type="InterPro" id="IPR003594">
    <property type="entry name" value="HATPase_dom"/>
</dbReference>
<evidence type="ECO:0000259" key="12">
    <source>
        <dbReference type="PROSITE" id="PS50894"/>
    </source>
</evidence>
<accession>A0A401IHK0</accession>
<dbReference type="InterPro" id="IPR037006">
    <property type="entry name" value="CheA-like_homodim_sf"/>
</dbReference>
<dbReference type="PRINTS" id="PR00344">
    <property type="entry name" value="BCTRLSENSOR"/>
</dbReference>
<comment type="caution">
    <text evidence="13">The sequence shown here is derived from an EMBL/GenBank/DDBJ whole genome shotgun (WGS) entry which is preliminary data.</text>
</comment>
<evidence type="ECO:0000313" key="13">
    <source>
        <dbReference type="EMBL" id="GBF80763.1"/>
    </source>
</evidence>
<evidence type="ECO:0000256" key="1">
    <source>
        <dbReference type="ARBA" id="ARBA00000085"/>
    </source>
</evidence>
<evidence type="ECO:0000256" key="3">
    <source>
        <dbReference type="ARBA" id="ARBA00022553"/>
    </source>
</evidence>
<comment type="catalytic activity">
    <reaction evidence="1">
        <text>ATP + protein L-histidine = ADP + protein N-phospho-L-histidine.</text>
        <dbReference type="EC" id="2.7.13.3"/>
    </reaction>
</comment>
<dbReference type="InterPro" id="IPR036641">
    <property type="entry name" value="HPT_dom_sf"/>
</dbReference>
<dbReference type="SUPFAM" id="SSF50341">
    <property type="entry name" value="CheW-like"/>
    <property type="match status" value="1"/>
</dbReference>
<dbReference type="SMART" id="SM00387">
    <property type="entry name" value="HATPase_c"/>
    <property type="match status" value="1"/>
</dbReference>
<dbReference type="SUPFAM" id="SSF52172">
    <property type="entry name" value="CheY-like"/>
    <property type="match status" value="1"/>
</dbReference>
<evidence type="ECO:0000256" key="5">
    <source>
        <dbReference type="ARBA" id="ARBA00022777"/>
    </source>
</evidence>
<keyword evidence="3 8" id="KW-0597">Phosphoprotein</keyword>
<dbReference type="SUPFAM" id="SSF47226">
    <property type="entry name" value="Histidine-containing phosphotransfer domain, HPT domain"/>
    <property type="match status" value="1"/>
</dbReference>
<evidence type="ECO:0000256" key="7">
    <source>
        <dbReference type="PROSITE-ProRule" id="PRU00110"/>
    </source>
</evidence>
<dbReference type="Pfam" id="PF01627">
    <property type="entry name" value="Hpt"/>
    <property type="match status" value="1"/>
</dbReference>
<dbReference type="PROSITE" id="PS50109">
    <property type="entry name" value="HIS_KIN"/>
    <property type="match status" value="1"/>
</dbReference>
<dbReference type="InterPro" id="IPR036890">
    <property type="entry name" value="HATPase_C_sf"/>
</dbReference>
<evidence type="ECO:0000313" key="14">
    <source>
        <dbReference type="Proteomes" id="UP000287247"/>
    </source>
</evidence>
<gene>
    <name evidence="13" type="ORF">AsFPU1_2168</name>
</gene>
<keyword evidence="6" id="KW-0902">Two-component regulatory system</keyword>
<dbReference type="SMART" id="SM00260">
    <property type="entry name" value="CheW"/>
    <property type="match status" value="1"/>
</dbReference>
<dbReference type="PROSITE" id="PS50110">
    <property type="entry name" value="RESPONSE_REGULATORY"/>
    <property type="match status" value="1"/>
</dbReference>
<evidence type="ECO:0000256" key="6">
    <source>
        <dbReference type="ARBA" id="ARBA00023012"/>
    </source>
</evidence>
<feature type="modified residue" description="4-aspartylphosphate" evidence="8">
    <location>
        <position position="753"/>
    </location>
</feature>
<dbReference type="InterPro" id="IPR004358">
    <property type="entry name" value="Sig_transdc_His_kin-like_C"/>
</dbReference>
<dbReference type="Gene3D" id="1.10.287.560">
    <property type="entry name" value="Histidine kinase CheA-like, homodimeric domain"/>
    <property type="match status" value="1"/>
</dbReference>
<evidence type="ECO:0000259" key="11">
    <source>
        <dbReference type="PROSITE" id="PS50851"/>
    </source>
</evidence>
<dbReference type="GO" id="GO:0005737">
    <property type="term" value="C:cytoplasm"/>
    <property type="evidence" value="ECO:0007669"/>
    <property type="project" value="InterPro"/>
</dbReference>
<dbReference type="Gene3D" id="2.30.30.40">
    <property type="entry name" value="SH3 Domains"/>
    <property type="match status" value="1"/>
</dbReference>
<dbReference type="SMART" id="SM00073">
    <property type="entry name" value="HPT"/>
    <property type="match status" value="1"/>
</dbReference>
<dbReference type="InterPro" id="IPR001789">
    <property type="entry name" value="Sig_transdc_resp-reg_receiver"/>
</dbReference>
<dbReference type="InterPro" id="IPR051315">
    <property type="entry name" value="Bact_Chemotaxis_CheA"/>
</dbReference>
<dbReference type="InterPro" id="IPR002545">
    <property type="entry name" value="CheW-lke_dom"/>
</dbReference>
<dbReference type="Gene3D" id="1.20.120.160">
    <property type="entry name" value="HPT domain"/>
    <property type="match status" value="1"/>
</dbReference>
<feature type="domain" description="Response regulatory" evidence="10">
    <location>
        <begin position="704"/>
        <end position="820"/>
    </location>
</feature>
<dbReference type="Pfam" id="PF01584">
    <property type="entry name" value="CheW"/>
    <property type="match status" value="1"/>
</dbReference>
<dbReference type="EMBL" id="BDQK01000013">
    <property type="protein sequence ID" value="GBF80763.1"/>
    <property type="molecule type" value="Genomic_DNA"/>
</dbReference>
<dbReference type="InterPro" id="IPR005467">
    <property type="entry name" value="His_kinase_dom"/>
</dbReference>
<sequence>MILTKKLDQPAGGFFTLTTNLTTMYIEDDELRDIYKSVTPERVQKLEGALMYLEKQPHDTDKLEEFLREAHTLKGDSRMLGVTDVETLVHQMEDCMVGVKQGERVITSDLCDRLYHGLDAIRKLIDEAVTGKTSGINTFLVLAQLMGAEQNGNSQEQDNTLQQMPTVPEALVTEDINLFEDLFESVVKQQESLVGGGLENKAVPVTHKKEITSPLKSQKSEVINPQPTIHNQRETDSFDSIRVDSEKLDNLIRQTGELNITKGRISRRLNDIEEIFQLYEDWTRDNLVNRSKFQQLEQELDQPSLTPFHKFWKRAEQRLEKLGDLVSHLKFDATEDNNKLESITNELESGLQNLRLLPLSTLFNPFNRMVRDLGKQQGKEINLVIEGGETRADKRILEEMKDPLLHIFRNAIDHGIETPTEREKLGKPRTATIRLRGYQSGNNIGIEVLDDGRGLDIESIKRTAARRSLCTPEELAKMTKDQLQSLIFTSGFSTRMEVTELSGRGMGLEVVRINVERLKGSIQVESTPGMGCEFRLLVSANLVIPSVLLVEIDHIPYAIPLEFLDTVMLVSRQEIFAIEGSQTINFEGQPVSVFWLADLLELPLNAPASAAAINSTGKTIPCVILKVGTERLGLFVDQLIDRQEVFLKPQSKLLKRVRNISGATILPDGQVCMVLNAQDLCKSVQKGGKITTVIEDELVTTKSKLLLVEDSIIIRTQMKRLLEGAGYEVTIAVDGLEGYNKLRTGHFDAVVSDVEMPNLNGLELTAKIRQHPEYSELPILLVTTLAKETDKRRGAEAGANAYLTKGDFDQKVLIQTLKQLI</sequence>
<dbReference type="Pfam" id="PF02518">
    <property type="entry name" value="HATPase_c"/>
    <property type="match status" value="1"/>
</dbReference>
<reference evidence="14" key="1">
    <citation type="submission" date="2017-05" db="EMBL/GenBank/DDBJ databases">
        <title>Physiological properties and genetic analysis related to exopolysaccharide production of fresh-water unicellular cyanobacterium Aphanothece sacrum, Suizenji Nori, that has been cultured as a food source in Japan.</title>
        <authorList>
            <person name="Kanesaki Y."/>
            <person name="Yoshikawa S."/>
            <person name="Ohki K."/>
        </authorList>
    </citation>
    <scope>NUCLEOTIDE SEQUENCE [LARGE SCALE GENOMIC DNA]</scope>
    <source>
        <strain evidence="14">FPU1</strain>
    </source>
</reference>
<feature type="domain" description="HPt" evidence="12">
    <location>
        <begin position="24"/>
        <end position="128"/>
    </location>
</feature>
<dbReference type="PANTHER" id="PTHR43395">
    <property type="entry name" value="SENSOR HISTIDINE KINASE CHEA"/>
    <property type="match status" value="1"/>
</dbReference>
<dbReference type="GO" id="GO:0006935">
    <property type="term" value="P:chemotaxis"/>
    <property type="evidence" value="ECO:0007669"/>
    <property type="project" value="InterPro"/>
</dbReference>
<protein>
    <recommendedName>
        <fullName evidence="2">histidine kinase</fullName>
        <ecNumber evidence="2">2.7.13.3</ecNumber>
    </recommendedName>
</protein>
<name>A0A401IHK0_APHSA</name>
<dbReference type="Gene3D" id="3.30.565.10">
    <property type="entry name" value="Histidine kinase-like ATPase, C-terminal domain"/>
    <property type="match status" value="1"/>
</dbReference>
<dbReference type="Proteomes" id="UP000287247">
    <property type="component" value="Unassembled WGS sequence"/>
</dbReference>
<dbReference type="AlphaFoldDB" id="A0A401IHK0"/>
<dbReference type="SUPFAM" id="SSF55874">
    <property type="entry name" value="ATPase domain of HSP90 chaperone/DNA topoisomerase II/histidine kinase"/>
    <property type="match status" value="1"/>
</dbReference>
<dbReference type="SMART" id="SM00448">
    <property type="entry name" value="REC"/>
    <property type="match status" value="1"/>
</dbReference>
<evidence type="ECO:0000259" key="10">
    <source>
        <dbReference type="PROSITE" id="PS50110"/>
    </source>
</evidence>
<feature type="domain" description="CheW-like" evidence="11">
    <location>
        <begin position="544"/>
        <end position="686"/>
    </location>
</feature>
<dbReference type="PANTHER" id="PTHR43395:SF1">
    <property type="entry name" value="CHEMOTAXIS PROTEIN CHEA"/>
    <property type="match status" value="1"/>
</dbReference>
<dbReference type="Pfam" id="PF00072">
    <property type="entry name" value="Response_reg"/>
    <property type="match status" value="1"/>
</dbReference>
<dbReference type="SMART" id="SM01231">
    <property type="entry name" value="H-kinase_dim"/>
    <property type="match status" value="1"/>
</dbReference>
<dbReference type="CDD" id="cd00088">
    <property type="entry name" value="HPT"/>
    <property type="match status" value="1"/>
</dbReference>
<dbReference type="InterPro" id="IPR004105">
    <property type="entry name" value="CheA-like_dim"/>
</dbReference>
<dbReference type="Gene3D" id="3.40.50.2300">
    <property type="match status" value="1"/>
</dbReference>
<keyword evidence="4" id="KW-0808">Transferase</keyword>
<dbReference type="InterPro" id="IPR011006">
    <property type="entry name" value="CheY-like_superfamily"/>
</dbReference>
<keyword evidence="14" id="KW-1185">Reference proteome</keyword>
<dbReference type="SUPFAM" id="SSF47384">
    <property type="entry name" value="Homodimeric domain of signal transducing histidine kinase"/>
    <property type="match status" value="1"/>
</dbReference>
<dbReference type="InterPro" id="IPR036061">
    <property type="entry name" value="CheW-like_dom_sf"/>
</dbReference>
<evidence type="ECO:0000256" key="8">
    <source>
        <dbReference type="PROSITE-ProRule" id="PRU00169"/>
    </source>
</evidence>
<evidence type="ECO:0000256" key="2">
    <source>
        <dbReference type="ARBA" id="ARBA00012438"/>
    </source>
</evidence>
<dbReference type="Pfam" id="PF02895">
    <property type="entry name" value="H-kinase_dim"/>
    <property type="match status" value="1"/>
</dbReference>
<feature type="modified residue" description="Phosphohistidine" evidence="7">
    <location>
        <position position="71"/>
    </location>
</feature>
<dbReference type="GO" id="GO:0000155">
    <property type="term" value="F:phosphorelay sensor kinase activity"/>
    <property type="evidence" value="ECO:0007669"/>
    <property type="project" value="InterPro"/>
</dbReference>
<evidence type="ECO:0000256" key="4">
    <source>
        <dbReference type="ARBA" id="ARBA00022679"/>
    </source>
</evidence>
<organism evidence="13 14">
    <name type="scientific">Aphanothece sacrum FPU1</name>
    <dbReference type="NCBI Taxonomy" id="1920663"/>
    <lineage>
        <taxon>Bacteria</taxon>
        <taxon>Bacillati</taxon>
        <taxon>Cyanobacteriota</taxon>
        <taxon>Cyanophyceae</taxon>
        <taxon>Oscillatoriophycideae</taxon>
        <taxon>Chroococcales</taxon>
        <taxon>Aphanothecaceae</taxon>
        <taxon>Aphanothece</taxon>
    </lineage>
</organism>
<dbReference type="InterPro" id="IPR008207">
    <property type="entry name" value="Sig_transdc_His_kin_Hpt_dom"/>
</dbReference>
<feature type="domain" description="Histidine kinase" evidence="9">
    <location>
        <begin position="335"/>
        <end position="542"/>
    </location>
</feature>
<keyword evidence="5" id="KW-0418">Kinase</keyword>
<dbReference type="PROSITE" id="PS50894">
    <property type="entry name" value="HPT"/>
    <property type="match status" value="1"/>
</dbReference>
<evidence type="ECO:0000259" key="9">
    <source>
        <dbReference type="PROSITE" id="PS50109"/>
    </source>
</evidence>
<dbReference type="PROSITE" id="PS50851">
    <property type="entry name" value="CHEW"/>
    <property type="match status" value="1"/>
</dbReference>